<proteinExistence type="predicted"/>
<evidence type="ECO:0000313" key="6">
    <source>
        <dbReference type="EMBL" id="OKA25903.1"/>
    </source>
</evidence>
<feature type="transmembrane region" description="Helical" evidence="4">
    <location>
        <begin position="292"/>
        <end position="311"/>
    </location>
</feature>
<feature type="transmembrane region" description="Helical" evidence="4">
    <location>
        <begin position="115"/>
        <end position="137"/>
    </location>
</feature>
<evidence type="ECO:0000256" key="4">
    <source>
        <dbReference type="SAM" id="Phobius"/>
    </source>
</evidence>
<gene>
    <name evidence="6" type="ORF">BOH74_07710</name>
</gene>
<evidence type="ECO:0000259" key="5">
    <source>
        <dbReference type="PROSITE" id="PS50850"/>
    </source>
</evidence>
<dbReference type="PROSITE" id="PS50850">
    <property type="entry name" value="MFS"/>
    <property type="match status" value="1"/>
</dbReference>
<feature type="transmembrane region" description="Helical" evidence="4">
    <location>
        <begin position="179"/>
        <end position="199"/>
    </location>
</feature>
<comment type="caution">
    <text evidence="6">The sequence shown here is derived from an EMBL/GenBank/DDBJ whole genome shotgun (WGS) entry which is preliminary data.</text>
</comment>
<evidence type="ECO:0000313" key="7">
    <source>
        <dbReference type="Proteomes" id="UP000185990"/>
    </source>
</evidence>
<feature type="transmembrane region" description="Helical" evidence="4">
    <location>
        <begin position="91"/>
        <end position="109"/>
    </location>
</feature>
<protein>
    <recommendedName>
        <fullName evidence="5">Major facilitator superfamily (MFS) profile domain-containing protein</fullName>
    </recommendedName>
</protein>
<dbReference type="CDD" id="cd17324">
    <property type="entry name" value="MFS_NepI_like"/>
    <property type="match status" value="1"/>
</dbReference>
<dbReference type="GO" id="GO:0022857">
    <property type="term" value="F:transmembrane transporter activity"/>
    <property type="evidence" value="ECO:0007669"/>
    <property type="project" value="InterPro"/>
</dbReference>
<dbReference type="PANTHER" id="PTHR42910:SF1">
    <property type="entry name" value="MAJOR FACILITATOR SUPERFAMILY (MFS) PROFILE DOMAIN-CONTAINING PROTEIN"/>
    <property type="match status" value="1"/>
</dbReference>
<accession>A0A854A1R9</accession>
<feature type="transmembrane region" description="Helical" evidence="4">
    <location>
        <begin position="24"/>
        <end position="43"/>
    </location>
</feature>
<dbReference type="PANTHER" id="PTHR42910">
    <property type="entry name" value="TRANSPORTER SCO4007-RELATED"/>
    <property type="match status" value="1"/>
</dbReference>
<organism evidence="6 7">
    <name type="scientific">Pseudomonas versuta</name>
    <dbReference type="NCBI Taxonomy" id="1788301"/>
    <lineage>
        <taxon>Bacteria</taxon>
        <taxon>Pseudomonadati</taxon>
        <taxon>Pseudomonadota</taxon>
        <taxon>Gammaproteobacteria</taxon>
        <taxon>Pseudomonadales</taxon>
        <taxon>Pseudomonadaceae</taxon>
        <taxon>Pseudomonas</taxon>
    </lineage>
</organism>
<dbReference type="InterPro" id="IPR036259">
    <property type="entry name" value="MFS_trans_sf"/>
</dbReference>
<dbReference type="SUPFAM" id="SSF103473">
    <property type="entry name" value="MFS general substrate transporter"/>
    <property type="match status" value="1"/>
</dbReference>
<feature type="transmembrane region" description="Helical" evidence="4">
    <location>
        <begin position="55"/>
        <end position="79"/>
    </location>
</feature>
<dbReference type="Proteomes" id="UP000185990">
    <property type="component" value="Unassembled WGS sequence"/>
</dbReference>
<dbReference type="AlphaFoldDB" id="A0A854A1R9"/>
<feature type="domain" description="Major facilitator superfamily (MFS) profile" evidence="5">
    <location>
        <begin position="22"/>
        <end position="406"/>
    </location>
</feature>
<keyword evidence="2 4" id="KW-1133">Transmembrane helix</keyword>
<dbReference type="Pfam" id="PF07690">
    <property type="entry name" value="MFS_1"/>
    <property type="match status" value="1"/>
</dbReference>
<feature type="transmembrane region" description="Helical" evidence="4">
    <location>
        <begin position="149"/>
        <end position="167"/>
    </location>
</feature>
<feature type="transmembrane region" description="Helical" evidence="4">
    <location>
        <begin position="380"/>
        <end position="399"/>
    </location>
</feature>
<evidence type="ECO:0000256" key="1">
    <source>
        <dbReference type="ARBA" id="ARBA00022692"/>
    </source>
</evidence>
<name>A0A854A1R9_9PSED</name>
<dbReference type="InterPro" id="IPR011701">
    <property type="entry name" value="MFS"/>
</dbReference>
<evidence type="ECO:0000256" key="3">
    <source>
        <dbReference type="ARBA" id="ARBA00023136"/>
    </source>
</evidence>
<feature type="transmembrane region" description="Helical" evidence="4">
    <location>
        <begin position="317"/>
        <end position="335"/>
    </location>
</feature>
<sequence length="421" mass="44027">MALDQVSRPDPAALGTTGKRMPGALVRLFACASGLSVANVYYAQPLLDQLATDFAISHARVGGVITATQIGSVLALLLIVPLGDQLDRRRLMLAQLAVLIAGLVCVGLTRSPAVMFCAMLAIGLLGTAMTQGLIAYAATACLPQERGRVVGSVQGGVVIGLLLSRLAAGLISDLAGWRWVYLGSSLAMLALGVILWRVLPAQRPRALTMSYPGLVRSMFTLLMQDRVLQIRGVIALLMFAVLSIFWSALVFLLISLPYGFSHTTIGTFGLVGVVGALAAARAGAWADKGLGQWTSGLSLGLLILAWLALWFTRSSMVWLIVGVVLLDLGAQAIHVTNQSMIFSAHPDSHSRVVGCYMLFYATGSGLGALASTSVYATSGWSGVCLLGAAVSVLALGFWAGTLRQMPDSPACVAGKSATSSH</sequence>
<evidence type="ECO:0000256" key="2">
    <source>
        <dbReference type="ARBA" id="ARBA00022989"/>
    </source>
</evidence>
<dbReference type="Gene3D" id="1.20.1250.20">
    <property type="entry name" value="MFS general substrate transporter like domains"/>
    <property type="match status" value="1"/>
</dbReference>
<keyword evidence="3 4" id="KW-0472">Membrane</keyword>
<keyword evidence="1 4" id="KW-0812">Transmembrane</keyword>
<feature type="transmembrane region" description="Helical" evidence="4">
    <location>
        <begin position="356"/>
        <end position="374"/>
    </location>
</feature>
<reference evidence="6 7" key="1">
    <citation type="submission" date="2016-11" db="EMBL/GenBank/DDBJ databases">
        <title>Draft genome of Pseudomonas versuta A4R1.12.</title>
        <authorList>
            <person name="See-Too W.-S."/>
        </authorList>
    </citation>
    <scope>NUCLEOTIDE SEQUENCE [LARGE SCALE GENOMIC DNA]</scope>
    <source>
        <strain evidence="6 7">A4R1.12</strain>
    </source>
</reference>
<feature type="transmembrane region" description="Helical" evidence="4">
    <location>
        <begin position="260"/>
        <end position="280"/>
    </location>
</feature>
<feature type="transmembrane region" description="Helical" evidence="4">
    <location>
        <begin position="233"/>
        <end position="254"/>
    </location>
</feature>
<dbReference type="InterPro" id="IPR020846">
    <property type="entry name" value="MFS_dom"/>
</dbReference>
<dbReference type="EMBL" id="MPJD01000015">
    <property type="protein sequence ID" value="OKA25903.1"/>
    <property type="molecule type" value="Genomic_DNA"/>
</dbReference>